<dbReference type="Proteomes" id="UP000094313">
    <property type="component" value="Chromosome"/>
</dbReference>
<keyword evidence="2" id="KW-1185">Reference proteome</keyword>
<dbReference type="EMBL" id="CP017141">
    <property type="protein sequence ID" value="AOM80031.1"/>
    <property type="molecule type" value="Genomic_DNA"/>
</dbReference>
<accession>A0A1D7QMZ4</accession>
<sequence>MKERKSGNLKFKVFARVSKEHFDELTALLAKSTCRTMSELIRDILEKREIRVRTFDHSLASVMTELSLLRTELHAIGININQVTHRFHLEDSAEGKLFQALEIAKLYQQTDQKVADLFVIISNLSQRWLPGS</sequence>
<organism evidence="1 2">
    <name type="scientific">Pedobacter steynii</name>
    <dbReference type="NCBI Taxonomy" id="430522"/>
    <lineage>
        <taxon>Bacteria</taxon>
        <taxon>Pseudomonadati</taxon>
        <taxon>Bacteroidota</taxon>
        <taxon>Sphingobacteriia</taxon>
        <taxon>Sphingobacteriales</taxon>
        <taxon>Sphingobacteriaceae</taxon>
        <taxon>Pedobacter</taxon>
    </lineage>
</organism>
<protein>
    <recommendedName>
        <fullName evidence="3">Mobilization protein</fullName>
    </recommendedName>
</protein>
<evidence type="ECO:0000313" key="2">
    <source>
        <dbReference type="Proteomes" id="UP000094313"/>
    </source>
</evidence>
<dbReference type="InterPro" id="IPR045788">
    <property type="entry name" value="MobC_2"/>
</dbReference>
<dbReference type="RefSeq" id="WP_069381693.1">
    <property type="nucleotide sequence ID" value="NZ_CP017141.1"/>
</dbReference>
<dbReference type="KEGG" id="psty:BFS30_24435"/>
<reference evidence="1 2" key="1">
    <citation type="submission" date="2016-08" db="EMBL/GenBank/DDBJ databases">
        <authorList>
            <person name="Seilhamer J.J."/>
        </authorList>
    </citation>
    <scope>NUCLEOTIDE SEQUENCE [LARGE SCALE GENOMIC DNA]</scope>
    <source>
        <strain evidence="1 2">DX4</strain>
    </source>
</reference>
<evidence type="ECO:0000313" key="1">
    <source>
        <dbReference type="EMBL" id="AOM80031.1"/>
    </source>
</evidence>
<name>A0A1D7QMZ4_9SPHI</name>
<dbReference type="OrthoDB" id="678846at2"/>
<proteinExistence type="predicted"/>
<dbReference type="AlphaFoldDB" id="A0A1D7QMZ4"/>
<dbReference type="Pfam" id="PF19514">
    <property type="entry name" value="MobC_2"/>
    <property type="match status" value="1"/>
</dbReference>
<evidence type="ECO:0008006" key="3">
    <source>
        <dbReference type="Google" id="ProtNLM"/>
    </source>
</evidence>
<gene>
    <name evidence="1" type="ORF">BFS30_24435</name>
</gene>